<accession>A0A7X2Z8U0</accession>
<dbReference type="GO" id="GO:0006777">
    <property type="term" value="P:Mo-molybdopterin cofactor biosynthetic process"/>
    <property type="evidence" value="ECO:0007669"/>
    <property type="project" value="UniProtKB-UniRule"/>
</dbReference>
<keyword evidence="1" id="KW-0500">Molybdenum</keyword>
<keyword evidence="1" id="KW-0501">Molybdenum cofactor biosynthesis</keyword>
<dbReference type="AlphaFoldDB" id="A0A7X2Z8U0"/>
<evidence type="ECO:0000259" key="2">
    <source>
        <dbReference type="SMART" id="SM00852"/>
    </source>
</evidence>
<name>A0A7X2Z8U0_9BACL</name>
<dbReference type="InterPro" id="IPR001453">
    <property type="entry name" value="MoaB/Mog_dom"/>
</dbReference>
<dbReference type="SMART" id="SM00852">
    <property type="entry name" value="MoCF_biosynth"/>
    <property type="match status" value="1"/>
</dbReference>
<dbReference type="EMBL" id="WNZX01000002">
    <property type="protein sequence ID" value="MUG69773.1"/>
    <property type="molecule type" value="Genomic_DNA"/>
</dbReference>
<comment type="function">
    <text evidence="1">Catalyzes the insertion of molybdate into adenylated molybdopterin with the concomitant release of AMP.</text>
</comment>
<evidence type="ECO:0000256" key="1">
    <source>
        <dbReference type="RuleBase" id="RU365090"/>
    </source>
</evidence>
<dbReference type="Gene3D" id="3.40.980.10">
    <property type="entry name" value="MoaB/Mog-like domain"/>
    <property type="match status" value="1"/>
</dbReference>
<dbReference type="EC" id="2.10.1.1" evidence="1"/>
<dbReference type="GO" id="GO:0061599">
    <property type="term" value="F:molybdopterin molybdotransferase activity"/>
    <property type="evidence" value="ECO:0007669"/>
    <property type="project" value="UniProtKB-UniRule"/>
</dbReference>
<dbReference type="Proteomes" id="UP000450917">
    <property type="component" value="Unassembled WGS sequence"/>
</dbReference>
<reference evidence="3 4" key="1">
    <citation type="submission" date="2019-11" db="EMBL/GenBank/DDBJ databases">
        <title>Draft genome sequences of five Paenibacillus species of dairy origin.</title>
        <authorList>
            <person name="Olajide A.M."/>
            <person name="Chen S."/>
            <person name="Lapointe G."/>
        </authorList>
    </citation>
    <scope>NUCLEOTIDE SEQUENCE [LARGE SCALE GENOMIC DNA]</scope>
    <source>
        <strain evidence="3 4">2CS3</strain>
    </source>
</reference>
<protein>
    <recommendedName>
        <fullName evidence="1">Molybdopterin molybdenumtransferase</fullName>
        <ecNumber evidence="1">2.10.1.1</ecNumber>
    </recommendedName>
</protein>
<dbReference type="PANTHER" id="PTHR10192">
    <property type="entry name" value="MOLYBDOPTERIN BIOSYNTHESIS PROTEIN"/>
    <property type="match status" value="1"/>
</dbReference>
<sequence>MVLAHDLTQIIPGKFKGRLFKKGHVIRETDIPHLLNIGKGHIYTLDIPEEYAHEDEAAQQMADAIAGENVYAVGPSEGKMTFKSEIQGLIKINPKAVHEINELQGIALSTLFTNRPVEQNQHLGGIRPIPLMIEKRIVREVESICRKYAYVAKVIPFRSLKVGVVTTGSEVYEGRIEDKFGPVVKQKVEHFGSEIVEQCFAPDQSEEIEKKITYFLNQGVDLILVTGGMSVDPDDRTPLAIKNIGADIVRYGTPMLPGSMLLVSYYDQIPILGLPGCVMHDPYTSFDVFLPRILAGDKITIQDMTTLGYGGFHAC</sequence>
<comment type="catalytic activity">
    <reaction evidence="1">
        <text>adenylyl-molybdopterin + molybdate = Mo-molybdopterin + AMP + H(+)</text>
        <dbReference type="Rhea" id="RHEA:35047"/>
        <dbReference type="ChEBI" id="CHEBI:15378"/>
        <dbReference type="ChEBI" id="CHEBI:36264"/>
        <dbReference type="ChEBI" id="CHEBI:62727"/>
        <dbReference type="ChEBI" id="CHEBI:71302"/>
        <dbReference type="ChEBI" id="CHEBI:456215"/>
    </reaction>
</comment>
<dbReference type="CDD" id="cd03522">
    <property type="entry name" value="MoeA_like"/>
    <property type="match status" value="1"/>
</dbReference>
<dbReference type="GO" id="GO:0046872">
    <property type="term" value="F:metal ion binding"/>
    <property type="evidence" value="ECO:0007669"/>
    <property type="project" value="UniProtKB-UniRule"/>
</dbReference>
<comment type="similarity">
    <text evidence="1">Belongs to the MoeA family.</text>
</comment>
<keyword evidence="1" id="KW-0808">Transferase</keyword>
<gene>
    <name evidence="3" type="ORF">GNP93_03675</name>
</gene>
<evidence type="ECO:0000313" key="4">
    <source>
        <dbReference type="Proteomes" id="UP000450917"/>
    </source>
</evidence>
<keyword evidence="1" id="KW-0460">Magnesium</keyword>
<dbReference type="SUPFAM" id="SSF53218">
    <property type="entry name" value="Molybdenum cofactor biosynthesis proteins"/>
    <property type="match status" value="1"/>
</dbReference>
<keyword evidence="1" id="KW-0479">Metal-binding</keyword>
<dbReference type="InterPro" id="IPR036425">
    <property type="entry name" value="MoaB/Mog-like_dom_sf"/>
</dbReference>
<comment type="pathway">
    <text evidence="1">Cofactor biosynthesis; molybdopterin biosynthesis.</text>
</comment>
<dbReference type="UniPathway" id="UPA00344"/>
<comment type="caution">
    <text evidence="3">The sequence shown here is derived from an EMBL/GenBank/DDBJ whole genome shotgun (WGS) entry which is preliminary data.</text>
</comment>
<organism evidence="3 4">
    <name type="scientific">Paenibacillus validus</name>
    <dbReference type="NCBI Taxonomy" id="44253"/>
    <lineage>
        <taxon>Bacteria</taxon>
        <taxon>Bacillati</taxon>
        <taxon>Bacillota</taxon>
        <taxon>Bacilli</taxon>
        <taxon>Bacillales</taxon>
        <taxon>Paenibacillaceae</taxon>
        <taxon>Paenibacillus</taxon>
    </lineage>
</organism>
<dbReference type="Pfam" id="PF00994">
    <property type="entry name" value="MoCF_biosynth"/>
    <property type="match status" value="1"/>
</dbReference>
<feature type="domain" description="MoaB/Mog" evidence="2">
    <location>
        <begin position="163"/>
        <end position="296"/>
    </location>
</feature>
<comment type="cofactor">
    <cofactor evidence="1">
        <name>Mg(2+)</name>
        <dbReference type="ChEBI" id="CHEBI:18420"/>
    </cofactor>
</comment>
<dbReference type="PANTHER" id="PTHR10192:SF28">
    <property type="entry name" value="MOLYBDOPTERIN MOLYBDENUMTRANSFERASE"/>
    <property type="match status" value="1"/>
</dbReference>
<dbReference type="InterPro" id="IPR038987">
    <property type="entry name" value="MoeA-like"/>
</dbReference>
<dbReference type="GO" id="GO:0005829">
    <property type="term" value="C:cytosol"/>
    <property type="evidence" value="ECO:0007669"/>
    <property type="project" value="TreeGrafter"/>
</dbReference>
<keyword evidence="4" id="KW-1185">Reference proteome</keyword>
<proteinExistence type="inferred from homology"/>
<evidence type="ECO:0000313" key="3">
    <source>
        <dbReference type="EMBL" id="MUG69773.1"/>
    </source>
</evidence>